<dbReference type="GeneID" id="78275888"/>
<name>A0A1U7NLI0_9FIRM</name>
<dbReference type="OrthoDB" id="1657153at2"/>
<accession>A0A1U7NLI0</accession>
<dbReference type="EMBL" id="MPKA01000083">
    <property type="protein sequence ID" value="OLU45586.1"/>
    <property type="molecule type" value="Genomic_DNA"/>
</dbReference>
<comment type="caution">
    <text evidence="1">The sequence shown here is derived from an EMBL/GenBank/DDBJ whole genome shotgun (WGS) entry which is preliminary data.</text>
</comment>
<dbReference type="STRING" id="1862672.BO225_08040"/>
<evidence type="ECO:0000313" key="1">
    <source>
        <dbReference type="EMBL" id="OLU45586.1"/>
    </source>
</evidence>
<proteinExistence type="predicted"/>
<protein>
    <submittedName>
        <fullName evidence="1">Uncharacterized protein</fullName>
    </submittedName>
</protein>
<dbReference type="RefSeq" id="WP_076341750.1">
    <property type="nucleotide sequence ID" value="NZ_CAPDDE010000047.1"/>
</dbReference>
<organism evidence="1 2">
    <name type="scientific">Dubosiella newyorkensis</name>
    <dbReference type="NCBI Taxonomy" id="1862672"/>
    <lineage>
        <taxon>Bacteria</taxon>
        <taxon>Bacillati</taxon>
        <taxon>Bacillota</taxon>
        <taxon>Erysipelotrichia</taxon>
        <taxon>Erysipelotrichales</taxon>
        <taxon>Erysipelotrichaceae</taxon>
        <taxon>Dubosiella</taxon>
    </lineage>
</organism>
<reference evidence="1 2" key="1">
    <citation type="submission" date="2016-11" db="EMBL/GenBank/DDBJ databases">
        <title>Description of two novel members of the family Erysipelotrichaceae: Ileibacterium lipovorans gen. nov., sp. nov. and Dubosiella newyorkensis, gen. nov., sp. nov.</title>
        <authorList>
            <person name="Cox L.M."/>
            <person name="Sohn J."/>
            <person name="Tyrrell K.L."/>
            <person name="Citron D.M."/>
            <person name="Lawson P.A."/>
            <person name="Patel N.B."/>
            <person name="Iizumi T."/>
            <person name="Perez-Perez G.I."/>
            <person name="Goldstein E.J."/>
            <person name="Blaser M.J."/>
        </authorList>
    </citation>
    <scope>NUCLEOTIDE SEQUENCE [LARGE SCALE GENOMIC DNA]</scope>
    <source>
        <strain evidence="1 2">NYU-BL-A4</strain>
    </source>
</reference>
<evidence type="ECO:0000313" key="2">
    <source>
        <dbReference type="Proteomes" id="UP000186705"/>
    </source>
</evidence>
<sequence>MLDKFYYVDAFVNGKEKTPHYIPNFIMTSRRAPLNYPFIYGCDFRYDGIFLWRLTKQEDSLLIPYSEIKWIELLVVRRCWGTTILTMMIPWFDFDLVIHRKYDEIEIEFPAFYEFREVVEDLNKNGLYVIDHLDLLKRFPDEKSFKENFSAYFEKNYHEIAQQNGLEDPRIGFKKTQW</sequence>
<dbReference type="AlphaFoldDB" id="A0A1U7NLI0"/>
<dbReference type="Proteomes" id="UP000186705">
    <property type="component" value="Unassembled WGS sequence"/>
</dbReference>
<keyword evidence="2" id="KW-1185">Reference proteome</keyword>
<gene>
    <name evidence="1" type="ORF">BO225_08040</name>
</gene>